<name>A0A8K0MU16_COCNU</name>
<accession>A0A8K0MU16</accession>
<sequence>MQRDAADLMIMCDQCQRISNIQRRPSTPLAPITTPWPFAQWGMDILRAFSIAVT</sequence>
<reference evidence="1" key="1">
    <citation type="journal article" date="2017" name="Gigascience">
        <title>The genome draft of coconut (Cocos nucifera).</title>
        <authorList>
            <person name="Xiao Y."/>
            <person name="Xu P."/>
            <person name="Fan H."/>
            <person name="Baudouin L."/>
            <person name="Xia W."/>
            <person name="Bocs S."/>
            <person name="Xu J."/>
            <person name="Li Q."/>
            <person name="Guo A."/>
            <person name="Zhou L."/>
            <person name="Li J."/>
            <person name="Wu Y."/>
            <person name="Ma Z."/>
            <person name="Armero A."/>
            <person name="Issali A.E."/>
            <person name="Liu N."/>
            <person name="Peng M."/>
            <person name="Yang Y."/>
        </authorList>
    </citation>
    <scope>NUCLEOTIDE SEQUENCE</scope>
    <source>
        <tissue evidence="1">Spear leaf of Hainan Tall coconut</tissue>
    </source>
</reference>
<gene>
    <name evidence="1" type="ORF">COCNU_01G003460</name>
</gene>
<protein>
    <submittedName>
        <fullName evidence="1">Putative Rve domain-containing protein</fullName>
    </submittedName>
</protein>
<dbReference type="OrthoDB" id="1430228at2759"/>
<keyword evidence="2" id="KW-1185">Reference proteome</keyword>
<evidence type="ECO:0000313" key="1">
    <source>
        <dbReference type="EMBL" id="KAG1326412.1"/>
    </source>
</evidence>
<comment type="caution">
    <text evidence="1">The sequence shown here is derived from an EMBL/GenBank/DDBJ whole genome shotgun (WGS) entry which is preliminary data.</text>
</comment>
<reference evidence="1" key="2">
    <citation type="submission" date="2019-07" db="EMBL/GenBank/DDBJ databases">
        <authorList>
            <person name="Yang Y."/>
            <person name="Bocs S."/>
            <person name="Baudouin L."/>
        </authorList>
    </citation>
    <scope>NUCLEOTIDE SEQUENCE</scope>
    <source>
        <tissue evidence="1">Spear leaf of Hainan Tall coconut</tissue>
    </source>
</reference>
<dbReference type="EMBL" id="CM017872">
    <property type="protein sequence ID" value="KAG1326412.1"/>
    <property type="molecule type" value="Genomic_DNA"/>
</dbReference>
<evidence type="ECO:0000313" key="2">
    <source>
        <dbReference type="Proteomes" id="UP000797356"/>
    </source>
</evidence>
<dbReference type="AlphaFoldDB" id="A0A8K0MU16"/>
<organism evidence="1 2">
    <name type="scientific">Cocos nucifera</name>
    <name type="common">Coconut palm</name>
    <dbReference type="NCBI Taxonomy" id="13894"/>
    <lineage>
        <taxon>Eukaryota</taxon>
        <taxon>Viridiplantae</taxon>
        <taxon>Streptophyta</taxon>
        <taxon>Embryophyta</taxon>
        <taxon>Tracheophyta</taxon>
        <taxon>Spermatophyta</taxon>
        <taxon>Magnoliopsida</taxon>
        <taxon>Liliopsida</taxon>
        <taxon>Arecaceae</taxon>
        <taxon>Arecoideae</taxon>
        <taxon>Cocoseae</taxon>
        <taxon>Attaleinae</taxon>
        <taxon>Cocos</taxon>
    </lineage>
</organism>
<dbReference type="Proteomes" id="UP000797356">
    <property type="component" value="Chromosome 1"/>
</dbReference>
<proteinExistence type="predicted"/>